<evidence type="ECO:0000256" key="8">
    <source>
        <dbReference type="ARBA" id="ARBA00023136"/>
    </source>
</evidence>
<dbReference type="Gene3D" id="1.25.40.270">
    <property type="entry name" value="Vacuolar protein sorting-associated protein vta1"/>
    <property type="match status" value="1"/>
</dbReference>
<dbReference type="Proteomes" id="UP000317650">
    <property type="component" value="Chromosome 9"/>
</dbReference>
<protein>
    <recommendedName>
        <fullName evidence="14">Vta1/callose synthase N-terminal domain-containing protein</fullName>
    </recommendedName>
</protein>
<evidence type="ECO:0000256" key="9">
    <source>
        <dbReference type="SAM" id="MobiDB-lite"/>
    </source>
</evidence>
<dbReference type="GO" id="GO:0010008">
    <property type="term" value="C:endosome membrane"/>
    <property type="evidence" value="ECO:0007669"/>
    <property type="project" value="UniProtKB-SubCell"/>
</dbReference>
<dbReference type="EMBL" id="PYDT01000010">
    <property type="protein sequence ID" value="THU47064.1"/>
    <property type="molecule type" value="Genomic_DNA"/>
</dbReference>
<dbReference type="Gene3D" id="1.20.5.420">
    <property type="entry name" value="Immunoglobulin FC, subunit C"/>
    <property type="match status" value="1"/>
</dbReference>
<gene>
    <name evidence="12" type="ORF">C4D60_Mb09t11560</name>
</gene>
<dbReference type="GO" id="GO:0015031">
    <property type="term" value="P:protein transport"/>
    <property type="evidence" value="ECO:0007669"/>
    <property type="project" value="UniProtKB-KW"/>
</dbReference>
<evidence type="ECO:0008006" key="14">
    <source>
        <dbReference type="Google" id="ProtNLM"/>
    </source>
</evidence>
<keyword evidence="4" id="KW-0813">Transport</keyword>
<feature type="compositionally biased region" description="Polar residues" evidence="9">
    <location>
        <begin position="266"/>
        <end position="283"/>
    </location>
</feature>
<dbReference type="InterPro" id="IPR023175">
    <property type="entry name" value="Vta1/CALS_N_sf"/>
</dbReference>
<keyword evidence="5" id="KW-0963">Cytoplasm</keyword>
<evidence type="ECO:0000256" key="2">
    <source>
        <dbReference type="ARBA" id="ARBA00004496"/>
    </source>
</evidence>
<evidence type="ECO:0000256" key="6">
    <source>
        <dbReference type="ARBA" id="ARBA00022753"/>
    </source>
</evidence>
<evidence type="ECO:0000259" key="11">
    <source>
        <dbReference type="Pfam" id="PF18097"/>
    </source>
</evidence>
<feature type="region of interest" description="Disordered" evidence="9">
    <location>
        <begin position="149"/>
        <end position="214"/>
    </location>
</feature>
<dbReference type="PANTHER" id="PTHR46009:SF1">
    <property type="entry name" value="VACUOLAR PROTEIN SORTING-ASSOCIATED PROTEIN VTA1 HOMOLOG"/>
    <property type="match status" value="1"/>
</dbReference>
<dbReference type="GO" id="GO:0005771">
    <property type="term" value="C:multivesicular body"/>
    <property type="evidence" value="ECO:0007669"/>
    <property type="project" value="TreeGrafter"/>
</dbReference>
<dbReference type="STRING" id="52838.A0A4S8IH02"/>
<dbReference type="GO" id="GO:0032511">
    <property type="term" value="P:late endosome to vacuole transport via multivesicular body sorting pathway"/>
    <property type="evidence" value="ECO:0007669"/>
    <property type="project" value="InterPro"/>
</dbReference>
<evidence type="ECO:0000313" key="13">
    <source>
        <dbReference type="Proteomes" id="UP000317650"/>
    </source>
</evidence>
<evidence type="ECO:0000256" key="5">
    <source>
        <dbReference type="ARBA" id="ARBA00022490"/>
    </source>
</evidence>
<proteinExistence type="inferred from homology"/>
<dbReference type="AlphaFoldDB" id="A0A4S8IH02"/>
<evidence type="ECO:0000256" key="7">
    <source>
        <dbReference type="ARBA" id="ARBA00022927"/>
    </source>
</evidence>
<comment type="caution">
    <text evidence="12">The sequence shown here is derived from an EMBL/GenBank/DDBJ whole genome shotgun (WGS) entry which is preliminary data.</text>
</comment>
<keyword evidence="6" id="KW-0967">Endosome</keyword>
<comment type="subcellular location">
    <subcellularLocation>
        <location evidence="2">Cytoplasm</location>
    </subcellularLocation>
    <subcellularLocation>
        <location evidence="1">Endosome membrane</location>
        <topology evidence="1">Peripheral membrane protein</topology>
    </subcellularLocation>
</comment>
<keyword evidence="8" id="KW-0472">Membrane</keyword>
<feature type="domain" description="Vta1/callose synthase N-terminal" evidence="10">
    <location>
        <begin position="14"/>
        <end position="150"/>
    </location>
</feature>
<dbReference type="PANTHER" id="PTHR46009">
    <property type="entry name" value="VACUOLAR PROTEIN SORTING-ASSOCIATED PROTEIN VTA1 HOMOLOG"/>
    <property type="match status" value="1"/>
</dbReference>
<sequence>MAGGSESEPAKVLLPYLQRADELQKHEPIVTYYCRLYAMDRGLKIPKKERTKTTDAILLSLMNQLEKDKKSLKLGPDDNLYVEGFALNLFAKADKQDRAGRADLNTARTFYAASIFFEILNQFGKLHPEIEQKQKYAVWKAVDIRKALKEGRKPEPGPPGGDEVPTSPRSTCDLGPSKSFPSSQPGGDISSPHVNESLGRSEGFQNSHGGADLSSQHSEIINTDFSSQAPSTTYATTEHPTNGLHQFPPTNRPEYTVYPQHYDPRSYQNEQQPVPQNYHSPKNPSPNYCYPNFQSCPSFHDSTFPAVPTHQPAFHHGPDVASSHQSAPSFPNYPSIVPFSSNGNGNVNHAVPPAPYVENYKYDSNYQPSVEKIGEAHKAARFAVGALTFDDVPVAVDFLRRSLELLTNPSAEIH</sequence>
<keyword evidence="13" id="KW-1185">Reference proteome</keyword>
<dbReference type="InterPro" id="IPR044538">
    <property type="entry name" value="Vta1-like"/>
</dbReference>
<feature type="compositionally biased region" description="Polar residues" evidence="9">
    <location>
        <begin position="203"/>
        <end position="214"/>
    </location>
</feature>
<dbReference type="Pfam" id="PF04652">
    <property type="entry name" value="Vta1"/>
    <property type="match status" value="1"/>
</dbReference>
<feature type="compositionally biased region" description="Polar residues" evidence="9">
    <location>
        <begin position="228"/>
        <end position="244"/>
    </location>
</feature>
<evidence type="ECO:0000256" key="1">
    <source>
        <dbReference type="ARBA" id="ARBA00004481"/>
    </source>
</evidence>
<comment type="similarity">
    <text evidence="3">Belongs to the VTA1 family.</text>
</comment>
<reference evidence="12 13" key="1">
    <citation type="journal article" date="2019" name="Nat. Plants">
        <title>Genome sequencing of Musa balbisiana reveals subgenome evolution and function divergence in polyploid bananas.</title>
        <authorList>
            <person name="Yao X."/>
        </authorList>
    </citation>
    <scope>NUCLEOTIDE SEQUENCE [LARGE SCALE GENOMIC DNA]</scope>
    <source>
        <strain evidence="13">cv. DH-PKW</strain>
        <tissue evidence="12">Leaves</tissue>
    </source>
</reference>
<evidence type="ECO:0000256" key="3">
    <source>
        <dbReference type="ARBA" id="ARBA00007895"/>
    </source>
</evidence>
<keyword evidence="7" id="KW-0653">Protein transport</keyword>
<evidence type="ECO:0000313" key="12">
    <source>
        <dbReference type="EMBL" id="THU47064.1"/>
    </source>
</evidence>
<dbReference type="Pfam" id="PF18097">
    <property type="entry name" value="Vta1_C"/>
    <property type="match status" value="1"/>
</dbReference>
<accession>A0A4S8IH02</accession>
<evidence type="ECO:0000256" key="4">
    <source>
        <dbReference type="ARBA" id="ARBA00022448"/>
    </source>
</evidence>
<dbReference type="InterPro" id="IPR039431">
    <property type="entry name" value="Vta1/CALS_N"/>
</dbReference>
<feature type="region of interest" description="Disordered" evidence="9">
    <location>
        <begin position="228"/>
        <end position="283"/>
    </location>
</feature>
<evidence type="ECO:0000259" key="10">
    <source>
        <dbReference type="Pfam" id="PF04652"/>
    </source>
</evidence>
<name>A0A4S8IH02_MUSBA</name>
<feature type="domain" description="Vta1 C-terminal" evidence="11">
    <location>
        <begin position="371"/>
        <end position="407"/>
    </location>
</feature>
<dbReference type="InterPro" id="IPR041212">
    <property type="entry name" value="Vta1_C"/>
</dbReference>
<organism evidence="12 13">
    <name type="scientific">Musa balbisiana</name>
    <name type="common">Banana</name>
    <dbReference type="NCBI Taxonomy" id="52838"/>
    <lineage>
        <taxon>Eukaryota</taxon>
        <taxon>Viridiplantae</taxon>
        <taxon>Streptophyta</taxon>
        <taxon>Embryophyta</taxon>
        <taxon>Tracheophyta</taxon>
        <taxon>Spermatophyta</taxon>
        <taxon>Magnoliopsida</taxon>
        <taxon>Liliopsida</taxon>
        <taxon>Zingiberales</taxon>
        <taxon>Musaceae</taxon>
        <taxon>Musa</taxon>
    </lineage>
</organism>